<proteinExistence type="predicted"/>
<evidence type="ECO:0000313" key="2">
    <source>
        <dbReference type="Proteomes" id="UP000823906"/>
    </source>
</evidence>
<evidence type="ECO:0000313" key="1">
    <source>
        <dbReference type="EMBL" id="HJC46119.1"/>
    </source>
</evidence>
<organism evidence="1 2">
    <name type="scientific">Candidatus Faecalibacterium faecigallinarum</name>
    <dbReference type="NCBI Taxonomy" id="2838577"/>
    <lineage>
        <taxon>Bacteria</taxon>
        <taxon>Bacillati</taxon>
        <taxon>Bacillota</taxon>
        <taxon>Clostridia</taxon>
        <taxon>Eubacteriales</taxon>
        <taxon>Oscillospiraceae</taxon>
        <taxon>Faecalibacterium</taxon>
    </lineage>
</organism>
<reference evidence="1" key="2">
    <citation type="submission" date="2021-04" db="EMBL/GenBank/DDBJ databases">
        <authorList>
            <person name="Gilroy R."/>
        </authorList>
    </citation>
    <scope>NUCLEOTIDE SEQUENCE</scope>
    <source>
        <strain evidence="1">ChiSjej5B23-2810</strain>
    </source>
</reference>
<reference evidence="1" key="1">
    <citation type="journal article" date="2021" name="PeerJ">
        <title>Extensive microbial diversity within the chicken gut microbiome revealed by metagenomics and culture.</title>
        <authorList>
            <person name="Gilroy R."/>
            <person name="Ravi A."/>
            <person name="Getino M."/>
            <person name="Pursley I."/>
            <person name="Horton D.L."/>
            <person name="Alikhan N.F."/>
            <person name="Baker D."/>
            <person name="Gharbi K."/>
            <person name="Hall N."/>
            <person name="Watson M."/>
            <person name="Adriaenssens E.M."/>
            <person name="Foster-Nyarko E."/>
            <person name="Jarju S."/>
            <person name="Secka A."/>
            <person name="Antonio M."/>
            <person name="Oren A."/>
            <person name="Chaudhuri R.R."/>
            <person name="La Ragione R."/>
            <person name="Hildebrand F."/>
            <person name="Pallen M.J."/>
        </authorList>
    </citation>
    <scope>NUCLEOTIDE SEQUENCE</scope>
    <source>
        <strain evidence="1">ChiSjej5B23-2810</strain>
    </source>
</reference>
<dbReference type="AlphaFoldDB" id="A0A9D2PBE6"/>
<dbReference type="SUPFAM" id="SSF56784">
    <property type="entry name" value="HAD-like"/>
    <property type="match status" value="1"/>
</dbReference>
<gene>
    <name evidence="1" type="ORF">H9703_08320</name>
</gene>
<dbReference type="EMBL" id="DWWN01000053">
    <property type="protein sequence ID" value="HJC46119.1"/>
    <property type="molecule type" value="Genomic_DNA"/>
</dbReference>
<dbReference type="Gene3D" id="3.30.1240.10">
    <property type="match status" value="1"/>
</dbReference>
<comment type="caution">
    <text evidence="1">The sequence shown here is derived from an EMBL/GenBank/DDBJ whole genome shotgun (WGS) entry which is preliminary data.</text>
</comment>
<dbReference type="Gene3D" id="3.40.50.1000">
    <property type="entry name" value="HAD superfamily/HAD-like"/>
    <property type="match status" value="1"/>
</dbReference>
<accession>A0A9D2PBE6</accession>
<protein>
    <submittedName>
        <fullName evidence="1">Haloacid dehalogenase</fullName>
    </submittedName>
</protein>
<sequence length="273" mass="28828">MNLESTLVLCDLDALMLGPDGNLTQVLRDVLQLFTARGGRMTVFSQKTPKAVRTILGSVPLAAPALLCGGALVYSFSAGSGQPMGSFAALGDSFLAKLPAAPGIGIALQMKDGATRVFRMNHALERHLRREWTPYLLTQPEGVSSEDVLRVLLYQDAKTIPALQTFEKALEESAAPVRQERLAIDCLALTPGSISMGAAFSSVCAAAMLSPENVAVLAGSVPMVELMRLAGQSAAAFDAPAEVRLAAGQTTFCRANEGAAAEYLYQLVRNSGR</sequence>
<name>A0A9D2PBE6_9FIRM</name>
<dbReference type="Proteomes" id="UP000823906">
    <property type="component" value="Unassembled WGS sequence"/>
</dbReference>
<dbReference type="InterPro" id="IPR023214">
    <property type="entry name" value="HAD_sf"/>
</dbReference>
<dbReference type="InterPro" id="IPR036412">
    <property type="entry name" value="HAD-like_sf"/>
</dbReference>